<protein>
    <submittedName>
        <fullName evidence="2">Integral membrane protein</fullName>
    </submittedName>
</protein>
<gene>
    <name evidence="2" type="ORF">MNBD_GAMMA21-2596</name>
</gene>
<dbReference type="AlphaFoldDB" id="A0A3B0ZWZ9"/>
<reference evidence="2" key="1">
    <citation type="submission" date="2018-06" db="EMBL/GenBank/DDBJ databases">
        <authorList>
            <person name="Zhirakovskaya E."/>
        </authorList>
    </citation>
    <scope>NUCLEOTIDE SEQUENCE</scope>
</reference>
<name>A0A3B0ZWZ9_9ZZZZ</name>
<sequence length="132" mass="15093">MIEITYLIYLLISIGMTIWVARTLHKNGRIFLVESLRGNESLADSINHLLVVGFYLINIGYVTLALRYGVKPTSMQEAIEFLSTKVGLVLLVLGVMHFFNFYVISRMRRRMMANRSPLPPTPSPVIDEYQIT</sequence>
<evidence type="ECO:0000313" key="2">
    <source>
        <dbReference type="EMBL" id="VAW98125.1"/>
    </source>
</evidence>
<dbReference type="EMBL" id="UOFR01000057">
    <property type="protein sequence ID" value="VAW98125.1"/>
    <property type="molecule type" value="Genomic_DNA"/>
</dbReference>
<feature type="transmembrane region" description="Helical" evidence="1">
    <location>
        <begin position="86"/>
        <end position="105"/>
    </location>
</feature>
<keyword evidence="1" id="KW-1133">Transmembrane helix</keyword>
<proteinExistence type="predicted"/>
<keyword evidence="1" id="KW-0472">Membrane</keyword>
<accession>A0A3B0ZWZ9</accession>
<organism evidence="2">
    <name type="scientific">hydrothermal vent metagenome</name>
    <dbReference type="NCBI Taxonomy" id="652676"/>
    <lineage>
        <taxon>unclassified sequences</taxon>
        <taxon>metagenomes</taxon>
        <taxon>ecological metagenomes</taxon>
    </lineage>
</organism>
<feature type="transmembrane region" description="Helical" evidence="1">
    <location>
        <begin position="46"/>
        <end position="66"/>
    </location>
</feature>
<feature type="transmembrane region" description="Helical" evidence="1">
    <location>
        <begin position="6"/>
        <end position="25"/>
    </location>
</feature>
<evidence type="ECO:0000256" key="1">
    <source>
        <dbReference type="SAM" id="Phobius"/>
    </source>
</evidence>
<keyword evidence="1" id="KW-0812">Transmembrane</keyword>